<gene>
    <name evidence="1" type="ORF">CLOSTASPAR_02945</name>
</gene>
<evidence type="ECO:0000313" key="2">
    <source>
        <dbReference type="Proteomes" id="UP000004756"/>
    </source>
</evidence>
<dbReference type="HOGENOM" id="CLU_3197886_0_0_9"/>
<comment type="caution">
    <text evidence="1">The sequence shown here is derived from an EMBL/GenBank/DDBJ whole genome shotgun (WGS) entry which is preliminary data.</text>
</comment>
<keyword evidence="2" id="KW-1185">Reference proteome</keyword>
<accession>C0D108</accession>
<reference evidence="1 2" key="1">
    <citation type="submission" date="2009-01" db="EMBL/GenBank/DDBJ databases">
        <authorList>
            <person name="Fulton L."/>
            <person name="Clifton S."/>
            <person name="Fulton B."/>
            <person name="Xu J."/>
            <person name="Minx P."/>
            <person name="Pepin K.H."/>
            <person name="Johnson M."/>
            <person name="Bhonagiri V."/>
            <person name="Nash W.E."/>
            <person name="Mardis E.R."/>
            <person name="Wilson R.K."/>
        </authorList>
    </citation>
    <scope>NUCLEOTIDE SEQUENCE [LARGE SCALE GENOMIC DNA]</scope>
    <source>
        <strain evidence="1 2">DSM 15981</strain>
    </source>
</reference>
<sequence length="45" mass="4951">MTTAVVKYKRIWSGGLGGPMTSDTVTRQGLRALPKGGLSKWFKRL</sequence>
<name>C0D108_9FIRM</name>
<proteinExistence type="predicted"/>
<dbReference type="Proteomes" id="UP000004756">
    <property type="component" value="Unassembled WGS sequence"/>
</dbReference>
<reference evidence="1 2" key="2">
    <citation type="submission" date="2009-02" db="EMBL/GenBank/DDBJ databases">
        <title>Draft genome sequence of Clostridium asparagiforme (DSM 15981).</title>
        <authorList>
            <person name="Sudarsanam P."/>
            <person name="Ley R."/>
            <person name="Guruge J."/>
            <person name="Turnbaugh P.J."/>
            <person name="Mahowald M."/>
            <person name="Liep D."/>
            <person name="Gordon J."/>
        </authorList>
    </citation>
    <scope>NUCLEOTIDE SEQUENCE [LARGE SCALE GENOMIC DNA]</scope>
    <source>
        <strain evidence="1 2">DSM 15981</strain>
    </source>
</reference>
<organism evidence="1 2">
    <name type="scientific">[Clostridium] asparagiforme DSM 15981</name>
    <dbReference type="NCBI Taxonomy" id="518636"/>
    <lineage>
        <taxon>Bacteria</taxon>
        <taxon>Bacillati</taxon>
        <taxon>Bacillota</taxon>
        <taxon>Clostridia</taxon>
        <taxon>Lachnospirales</taxon>
        <taxon>Lachnospiraceae</taxon>
        <taxon>Enterocloster</taxon>
    </lineage>
</organism>
<dbReference type="AlphaFoldDB" id="C0D108"/>
<protein>
    <submittedName>
        <fullName evidence="1">Uncharacterized protein</fullName>
    </submittedName>
</protein>
<dbReference type="EMBL" id="ACCJ01000198">
    <property type="protein sequence ID" value="EEG54981.1"/>
    <property type="molecule type" value="Genomic_DNA"/>
</dbReference>
<evidence type="ECO:0000313" key="1">
    <source>
        <dbReference type="EMBL" id="EEG54981.1"/>
    </source>
</evidence>